<evidence type="ECO:0000259" key="4">
    <source>
        <dbReference type="Pfam" id="PF00144"/>
    </source>
</evidence>
<dbReference type="PROSITE" id="PS50005">
    <property type="entry name" value="TPR"/>
    <property type="match status" value="1"/>
</dbReference>
<feature type="domain" description="Beta-lactamase-related" evidence="4">
    <location>
        <begin position="64"/>
        <end position="386"/>
    </location>
</feature>
<comment type="subcellular location">
    <subcellularLocation>
        <location evidence="1">Membrane</location>
    </subcellularLocation>
</comment>
<dbReference type="EMBL" id="JUIV01000004">
    <property type="protein sequence ID" value="RYJ39198.1"/>
    <property type="molecule type" value="Genomic_DNA"/>
</dbReference>
<dbReference type="Gene3D" id="1.25.40.10">
    <property type="entry name" value="Tetratricopeptide repeat domain"/>
    <property type="match status" value="1"/>
</dbReference>
<organism evidence="5 6">
    <name type="scientific">Flavobacterium anhuiense</name>
    <dbReference type="NCBI Taxonomy" id="459526"/>
    <lineage>
        <taxon>Bacteria</taxon>
        <taxon>Pseudomonadati</taxon>
        <taxon>Bacteroidota</taxon>
        <taxon>Flavobacteriia</taxon>
        <taxon>Flavobacteriales</taxon>
        <taxon>Flavobacteriaceae</taxon>
        <taxon>Flavobacterium</taxon>
    </lineage>
</organism>
<evidence type="ECO:0000313" key="6">
    <source>
        <dbReference type="Proteomes" id="UP000290433"/>
    </source>
</evidence>
<evidence type="ECO:0000256" key="3">
    <source>
        <dbReference type="PROSITE-ProRule" id="PRU00339"/>
    </source>
</evidence>
<dbReference type="SUPFAM" id="SSF48452">
    <property type="entry name" value="TPR-like"/>
    <property type="match status" value="1"/>
</dbReference>
<dbReference type="Pfam" id="PF13181">
    <property type="entry name" value="TPR_8"/>
    <property type="match status" value="1"/>
</dbReference>
<dbReference type="PANTHER" id="PTHR46825">
    <property type="entry name" value="D-ALANYL-D-ALANINE-CARBOXYPEPTIDASE/ENDOPEPTIDASE AMPH"/>
    <property type="match status" value="1"/>
</dbReference>
<dbReference type="SUPFAM" id="SSF56601">
    <property type="entry name" value="beta-lactamase/transpeptidase-like"/>
    <property type="match status" value="1"/>
</dbReference>
<keyword evidence="2" id="KW-0472">Membrane</keyword>
<sequence length="514" mass="57645">MINTLNIFLLQSFNHQSKSESFSPILNHNQFIMKKSIKLIALFVAFQFSSFSTFAQDKAQQIEQLLNKYNEYGQFNGSALVAENGKVIFKKGFGSANMEWNIPNQPDTKFRLGSISKQFTALLIVKLAEEGKIKLDVPITTYLSDYPKENGSKITIHHLLTHTSGIPNYTNAPNFLRDKAKNPYTPEAFVKTFSSLPLDFAPGEKFNYSNSGYFLLGYIIEKITGKTYEQNLQETIFTPLKMVNTGYDHSEVIIKNRAAGYEKEGKKIVNASYIDMSIPYAAGSLYSTVEDLYLWDQALYTNKLLSEKSIESLFKPYIKAWNGFYGYGWSTYEVPNGNDKLTVVEHGGGINGFNTIISRIPKDKNLVVLLNNTGGTVLGEMNTAIRAILYNQPFNQPKKSLALDLLDIYNEKGATAGTEAYKKLKSDPTYAIKEGDMNRVGYQLLQTGKKKEAIEVFKINVDAFPKSGNVYDSLGEAYLADGDKKLAMVNYKKSVELDPTNEGGKKVLEELSKK</sequence>
<dbReference type="PANTHER" id="PTHR46825:SF11">
    <property type="entry name" value="PENICILLIN-BINDING PROTEIN 4"/>
    <property type="match status" value="1"/>
</dbReference>
<keyword evidence="3" id="KW-0802">TPR repeat</keyword>
<reference evidence="5 6" key="1">
    <citation type="submission" date="2014-12" db="EMBL/GenBank/DDBJ databases">
        <title>Genome sequence of Flavobacterium anhuiense RCM74.</title>
        <authorList>
            <person name="Kim J.F."/>
            <person name="Song J.Y."/>
            <person name="Kwak M.-J."/>
            <person name="Lee S.-W."/>
        </authorList>
    </citation>
    <scope>NUCLEOTIDE SEQUENCE [LARGE SCALE GENOMIC DNA]</scope>
    <source>
        <strain evidence="5 6">RCM74</strain>
    </source>
</reference>
<dbReference type="Proteomes" id="UP000290433">
    <property type="component" value="Unassembled WGS sequence"/>
</dbReference>
<dbReference type="GO" id="GO:0016020">
    <property type="term" value="C:membrane"/>
    <property type="evidence" value="ECO:0007669"/>
    <property type="project" value="UniProtKB-SubCell"/>
</dbReference>
<dbReference type="InterPro" id="IPR011990">
    <property type="entry name" value="TPR-like_helical_dom_sf"/>
</dbReference>
<dbReference type="SMART" id="SM00028">
    <property type="entry name" value="TPR"/>
    <property type="match status" value="2"/>
</dbReference>
<dbReference type="InterPro" id="IPR001466">
    <property type="entry name" value="Beta-lactam-related"/>
</dbReference>
<gene>
    <name evidence="5" type="ORF">NU08_1506</name>
</gene>
<comment type="caution">
    <text evidence="5">The sequence shown here is derived from an EMBL/GenBank/DDBJ whole genome shotgun (WGS) entry which is preliminary data.</text>
</comment>
<dbReference type="AlphaFoldDB" id="A0A444W0I6"/>
<protein>
    <submittedName>
        <fullName evidence="5">Beta-lactamase</fullName>
    </submittedName>
</protein>
<evidence type="ECO:0000256" key="2">
    <source>
        <dbReference type="ARBA" id="ARBA00023136"/>
    </source>
</evidence>
<evidence type="ECO:0000256" key="1">
    <source>
        <dbReference type="ARBA" id="ARBA00004370"/>
    </source>
</evidence>
<dbReference type="InterPro" id="IPR019734">
    <property type="entry name" value="TPR_rpt"/>
</dbReference>
<accession>A0A444W0I6</accession>
<dbReference type="InterPro" id="IPR050491">
    <property type="entry name" value="AmpC-like"/>
</dbReference>
<dbReference type="Pfam" id="PF00144">
    <property type="entry name" value="Beta-lactamase"/>
    <property type="match status" value="1"/>
</dbReference>
<dbReference type="Gene3D" id="3.40.710.10">
    <property type="entry name" value="DD-peptidase/beta-lactamase superfamily"/>
    <property type="match status" value="1"/>
</dbReference>
<name>A0A444W0I6_9FLAO</name>
<dbReference type="InterPro" id="IPR012338">
    <property type="entry name" value="Beta-lactam/transpept-like"/>
</dbReference>
<proteinExistence type="predicted"/>
<feature type="repeat" description="TPR" evidence="3">
    <location>
        <begin position="468"/>
        <end position="501"/>
    </location>
</feature>
<evidence type="ECO:0000313" key="5">
    <source>
        <dbReference type="EMBL" id="RYJ39198.1"/>
    </source>
</evidence>